<dbReference type="Proteomes" id="UP001221142">
    <property type="component" value="Unassembled WGS sequence"/>
</dbReference>
<evidence type="ECO:0000256" key="1">
    <source>
        <dbReference type="SAM" id="MobiDB-lite"/>
    </source>
</evidence>
<sequence length="60" mass="6916">MHRRTCIVIARVSGFFPVCAAESQIDRKRVNNTSKRADRNKILPHGVPNDMFERPNVPRI</sequence>
<feature type="region of interest" description="Disordered" evidence="1">
    <location>
        <begin position="30"/>
        <end position="60"/>
    </location>
</feature>
<evidence type="ECO:0000313" key="3">
    <source>
        <dbReference type="EMBL" id="KAJ7642059.1"/>
    </source>
</evidence>
<feature type="chain" id="PRO_5042242379" description="Secreted protein" evidence="2">
    <location>
        <begin position="22"/>
        <end position="60"/>
    </location>
</feature>
<proteinExistence type="predicted"/>
<protein>
    <recommendedName>
        <fullName evidence="5">Secreted protein</fullName>
    </recommendedName>
</protein>
<evidence type="ECO:0000313" key="4">
    <source>
        <dbReference type="Proteomes" id="UP001221142"/>
    </source>
</evidence>
<keyword evidence="2" id="KW-0732">Signal</keyword>
<comment type="caution">
    <text evidence="3">The sequence shown here is derived from an EMBL/GenBank/DDBJ whole genome shotgun (WGS) entry which is preliminary data.</text>
</comment>
<feature type="compositionally biased region" description="Basic and acidic residues" evidence="1">
    <location>
        <begin position="30"/>
        <end position="41"/>
    </location>
</feature>
<feature type="signal peptide" evidence="2">
    <location>
        <begin position="1"/>
        <end position="21"/>
    </location>
</feature>
<dbReference type="EMBL" id="JARKIF010000004">
    <property type="protein sequence ID" value="KAJ7642059.1"/>
    <property type="molecule type" value="Genomic_DNA"/>
</dbReference>
<organism evidence="3 4">
    <name type="scientific">Roridomyces roridus</name>
    <dbReference type="NCBI Taxonomy" id="1738132"/>
    <lineage>
        <taxon>Eukaryota</taxon>
        <taxon>Fungi</taxon>
        <taxon>Dikarya</taxon>
        <taxon>Basidiomycota</taxon>
        <taxon>Agaricomycotina</taxon>
        <taxon>Agaricomycetes</taxon>
        <taxon>Agaricomycetidae</taxon>
        <taxon>Agaricales</taxon>
        <taxon>Marasmiineae</taxon>
        <taxon>Mycenaceae</taxon>
        <taxon>Roridomyces</taxon>
    </lineage>
</organism>
<evidence type="ECO:0008006" key="5">
    <source>
        <dbReference type="Google" id="ProtNLM"/>
    </source>
</evidence>
<name>A0AAD7C8Q2_9AGAR</name>
<keyword evidence="4" id="KW-1185">Reference proteome</keyword>
<reference evidence="3" key="1">
    <citation type="submission" date="2023-03" db="EMBL/GenBank/DDBJ databases">
        <title>Massive genome expansion in bonnet fungi (Mycena s.s.) driven by repeated elements and novel gene families across ecological guilds.</title>
        <authorList>
            <consortium name="Lawrence Berkeley National Laboratory"/>
            <person name="Harder C.B."/>
            <person name="Miyauchi S."/>
            <person name="Viragh M."/>
            <person name="Kuo A."/>
            <person name="Thoen E."/>
            <person name="Andreopoulos B."/>
            <person name="Lu D."/>
            <person name="Skrede I."/>
            <person name="Drula E."/>
            <person name="Henrissat B."/>
            <person name="Morin E."/>
            <person name="Kohler A."/>
            <person name="Barry K."/>
            <person name="LaButti K."/>
            <person name="Morin E."/>
            <person name="Salamov A."/>
            <person name="Lipzen A."/>
            <person name="Mereny Z."/>
            <person name="Hegedus B."/>
            <person name="Baldrian P."/>
            <person name="Stursova M."/>
            <person name="Weitz H."/>
            <person name="Taylor A."/>
            <person name="Grigoriev I.V."/>
            <person name="Nagy L.G."/>
            <person name="Martin F."/>
            <person name="Kauserud H."/>
        </authorList>
    </citation>
    <scope>NUCLEOTIDE SEQUENCE</scope>
    <source>
        <strain evidence="3">9284</strain>
    </source>
</reference>
<accession>A0AAD7C8Q2</accession>
<gene>
    <name evidence="3" type="ORF">FB45DRAFT_901700</name>
</gene>
<dbReference type="AlphaFoldDB" id="A0AAD7C8Q2"/>
<evidence type="ECO:0000256" key="2">
    <source>
        <dbReference type="SAM" id="SignalP"/>
    </source>
</evidence>